<proteinExistence type="predicted"/>
<name>A0A7W8DSN9_9BACT</name>
<dbReference type="Gene3D" id="3.40.50.300">
    <property type="entry name" value="P-loop containing nucleotide triphosphate hydrolases"/>
    <property type="match status" value="1"/>
</dbReference>
<comment type="caution">
    <text evidence="7">The sequence shown here is derived from an EMBL/GenBank/DDBJ whole genome shotgun (WGS) entry which is preliminary data.</text>
</comment>
<evidence type="ECO:0000313" key="7">
    <source>
        <dbReference type="EMBL" id="MBB5040550.1"/>
    </source>
</evidence>
<organism evidence="7 8">
    <name type="scientific">Prosthecobacter dejongeii</name>
    <dbReference type="NCBI Taxonomy" id="48465"/>
    <lineage>
        <taxon>Bacteria</taxon>
        <taxon>Pseudomonadati</taxon>
        <taxon>Verrucomicrobiota</taxon>
        <taxon>Verrucomicrobiia</taxon>
        <taxon>Verrucomicrobiales</taxon>
        <taxon>Verrucomicrobiaceae</taxon>
        <taxon>Prosthecobacter</taxon>
    </lineage>
</organism>
<sequence>MISVLLGMGVPEERIVLMNPFDARSFAWDMAADVQYPQEATELANLLIPKEKDSQPFFTNTARSILRGVIEVFLNKEPGRWTFRHILLACEDQEVLRNILKSHAPTKWLLGLMEKEQTWIDIKSTLDSHLYRFRFIAAAWHAAQKEGRSISIKRWLEGEQIVVLGNDDNARSELDIINRLFFDKLSQLINSQTPAESEKKQTWLFLDEIREAGKLNTLHSLLLRARSKNCAVVLGFQDIVGMEAVYGEKEARELLGCPANLALLHLNPTAHAARKWASEAIDQDEMRDLSKGQSLQSGGFSQSTQTKWALKPIFYPIDFYLFSRAGSDKGMEGVYVVEDHLHKKDLDGHYPEKKVLLTHEELFGDHAYGLKPEANAELNYIPRKVLDMELQPWETAGEDTRSLPSIAPAFLIADRNRRTREATAAPEGNPLMNIRH</sequence>
<keyword evidence="5" id="KW-0472">Membrane</keyword>
<feature type="domain" description="Type IV secretion system coupling protein TraD DNA-binding" evidence="6">
    <location>
        <begin position="13"/>
        <end position="300"/>
    </location>
</feature>
<dbReference type="Pfam" id="PF10412">
    <property type="entry name" value="TrwB_AAD_bind"/>
    <property type="match status" value="1"/>
</dbReference>
<dbReference type="GO" id="GO:0005886">
    <property type="term" value="C:plasma membrane"/>
    <property type="evidence" value="ECO:0007669"/>
    <property type="project" value="UniProtKB-SubCell"/>
</dbReference>
<dbReference type="InterPro" id="IPR019476">
    <property type="entry name" value="T4SS_TraD_DNA-bd"/>
</dbReference>
<gene>
    <name evidence="7" type="ORF">HNQ64_004838</name>
</gene>
<evidence type="ECO:0000256" key="1">
    <source>
        <dbReference type="ARBA" id="ARBA00004651"/>
    </source>
</evidence>
<dbReference type="Proteomes" id="UP000534294">
    <property type="component" value="Unassembled WGS sequence"/>
</dbReference>
<evidence type="ECO:0000256" key="3">
    <source>
        <dbReference type="ARBA" id="ARBA00022692"/>
    </source>
</evidence>
<keyword evidence="4" id="KW-1133">Transmembrane helix</keyword>
<keyword evidence="8" id="KW-1185">Reference proteome</keyword>
<accession>A0A7W8DSN9</accession>
<evidence type="ECO:0000313" key="8">
    <source>
        <dbReference type="Proteomes" id="UP000534294"/>
    </source>
</evidence>
<dbReference type="SUPFAM" id="SSF52540">
    <property type="entry name" value="P-loop containing nucleoside triphosphate hydrolases"/>
    <property type="match status" value="1"/>
</dbReference>
<evidence type="ECO:0000259" key="6">
    <source>
        <dbReference type="Pfam" id="PF10412"/>
    </source>
</evidence>
<dbReference type="InterPro" id="IPR051539">
    <property type="entry name" value="T4SS-coupling_protein"/>
</dbReference>
<dbReference type="CDD" id="cd01127">
    <property type="entry name" value="TrwB_TraG_TraD_VirD4"/>
    <property type="match status" value="1"/>
</dbReference>
<keyword evidence="3" id="KW-0812">Transmembrane</keyword>
<dbReference type="InterPro" id="IPR027417">
    <property type="entry name" value="P-loop_NTPase"/>
</dbReference>
<dbReference type="AlphaFoldDB" id="A0A7W8DSN9"/>
<comment type="subcellular location">
    <subcellularLocation>
        <location evidence="1">Cell membrane</location>
        <topology evidence="1">Multi-pass membrane protein</topology>
    </subcellularLocation>
</comment>
<keyword evidence="2" id="KW-1003">Cell membrane</keyword>
<evidence type="ECO:0000256" key="5">
    <source>
        <dbReference type="ARBA" id="ARBA00023136"/>
    </source>
</evidence>
<protein>
    <recommendedName>
        <fullName evidence="6">Type IV secretion system coupling protein TraD DNA-binding domain-containing protein</fullName>
    </recommendedName>
</protein>
<dbReference type="PANTHER" id="PTHR37937">
    <property type="entry name" value="CONJUGATIVE TRANSFER: DNA TRANSPORT"/>
    <property type="match status" value="1"/>
</dbReference>
<dbReference type="PANTHER" id="PTHR37937:SF1">
    <property type="entry name" value="CONJUGATIVE TRANSFER: DNA TRANSPORT"/>
    <property type="match status" value="1"/>
</dbReference>
<evidence type="ECO:0000256" key="4">
    <source>
        <dbReference type="ARBA" id="ARBA00022989"/>
    </source>
</evidence>
<evidence type="ECO:0000256" key="2">
    <source>
        <dbReference type="ARBA" id="ARBA00022475"/>
    </source>
</evidence>
<dbReference type="EMBL" id="JACHIF010000015">
    <property type="protein sequence ID" value="MBB5040550.1"/>
    <property type="molecule type" value="Genomic_DNA"/>
</dbReference>
<reference evidence="7 8" key="1">
    <citation type="submission" date="2020-08" db="EMBL/GenBank/DDBJ databases">
        <title>Genomic Encyclopedia of Type Strains, Phase IV (KMG-IV): sequencing the most valuable type-strain genomes for metagenomic binning, comparative biology and taxonomic classification.</title>
        <authorList>
            <person name="Goeker M."/>
        </authorList>
    </citation>
    <scope>NUCLEOTIDE SEQUENCE [LARGE SCALE GENOMIC DNA]</scope>
    <source>
        <strain evidence="7 8">DSM 12251</strain>
    </source>
</reference>